<keyword evidence="1" id="KW-0812">Transmembrane</keyword>
<proteinExistence type="predicted"/>
<dbReference type="Gene3D" id="3.50.50.60">
    <property type="entry name" value="FAD/NAD(P)-binding domain"/>
    <property type="match status" value="1"/>
</dbReference>
<comment type="caution">
    <text evidence="2">The sequence shown here is derived from an EMBL/GenBank/DDBJ whole genome shotgun (WGS) entry which is preliminary data.</text>
</comment>
<evidence type="ECO:0000313" key="3">
    <source>
        <dbReference type="Proteomes" id="UP001157091"/>
    </source>
</evidence>
<protein>
    <recommendedName>
        <fullName evidence="4">Oleate hydratase</fullName>
    </recommendedName>
</protein>
<sequence>MYYSNGNYEAFARPRKPAGVDDKSAWLVGAGLASMAAATFLIRDGQLAGDRITILERLPCPAARSTASGSRRRAS</sequence>
<accession>A0ABQ6I0Y2</accession>
<name>A0ABQ6I0Y2_9MICO</name>
<gene>
    <name evidence="2" type="ORF">GCM10025864_13680</name>
</gene>
<feature type="transmembrane region" description="Helical" evidence="1">
    <location>
        <begin position="24"/>
        <end position="42"/>
    </location>
</feature>
<evidence type="ECO:0000313" key="2">
    <source>
        <dbReference type="EMBL" id="GMA23609.1"/>
    </source>
</evidence>
<evidence type="ECO:0000256" key="1">
    <source>
        <dbReference type="SAM" id="Phobius"/>
    </source>
</evidence>
<dbReference type="Pfam" id="PF06100">
    <property type="entry name" value="MCRA"/>
    <property type="match status" value="1"/>
</dbReference>
<dbReference type="Proteomes" id="UP001157091">
    <property type="component" value="Unassembled WGS sequence"/>
</dbReference>
<dbReference type="InterPro" id="IPR010354">
    <property type="entry name" value="Oleate_hydratase"/>
</dbReference>
<evidence type="ECO:0008006" key="4">
    <source>
        <dbReference type="Google" id="ProtNLM"/>
    </source>
</evidence>
<keyword evidence="1" id="KW-0472">Membrane</keyword>
<keyword evidence="1" id="KW-1133">Transmembrane helix</keyword>
<organism evidence="2 3">
    <name type="scientific">Luteimicrobium album</name>
    <dbReference type="NCBI Taxonomy" id="1054550"/>
    <lineage>
        <taxon>Bacteria</taxon>
        <taxon>Bacillati</taxon>
        <taxon>Actinomycetota</taxon>
        <taxon>Actinomycetes</taxon>
        <taxon>Micrococcales</taxon>
        <taxon>Luteimicrobium</taxon>
    </lineage>
</organism>
<dbReference type="PANTHER" id="PTHR37417:SF3">
    <property type="entry name" value="MYOSIN-CROSSREACTIVE PROTEIN"/>
    <property type="match status" value="1"/>
</dbReference>
<reference evidence="3" key="1">
    <citation type="journal article" date="2019" name="Int. J. Syst. Evol. Microbiol.">
        <title>The Global Catalogue of Microorganisms (GCM) 10K type strain sequencing project: providing services to taxonomists for standard genome sequencing and annotation.</title>
        <authorList>
            <consortium name="The Broad Institute Genomics Platform"/>
            <consortium name="The Broad Institute Genome Sequencing Center for Infectious Disease"/>
            <person name="Wu L."/>
            <person name="Ma J."/>
        </authorList>
    </citation>
    <scope>NUCLEOTIDE SEQUENCE [LARGE SCALE GENOMIC DNA]</scope>
    <source>
        <strain evidence="3">NBRC 106348</strain>
    </source>
</reference>
<dbReference type="PANTHER" id="PTHR37417">
    <property type="entry name" value="67 KDA MYOSIN-CROSS-REACTIVE ANTIGEN FAMILY PROTEIN (AFU_ORTHOLOGUE AFUA_5G09970)"/>
    <property type="match status" value="1"/>
</dbReference>
<dbReference type="InterPro" id="IPR036188">
    <property type="entry name" value="FAD/NAD-bd_sf"/>
</dbReference>
<dbReference type="EMBL" id="BSUK01000001">
    <property type="protein sequence ID" value="GMA23609.1"/>
    <property type="molecule type" value="Genomic_DNA"/>
</dbReference>
<keyword evidence="3" id="KW-1185">Reference proteome</keyword>